<name>G2GZ43_9ENTR</name>
<comment type="caution">
    <text evidence="1">The sequence shown here is derived from an EMBL/GenBank/DDBJ whole genome shotgun (WGS) entry which is preliminary data.</text>
</comment>
<evidence type="ECO:0000313" key="2">
    <source>
        <dbReference type="Proteomes" id="UP000004116"/>
    </source>
</evidence>
<sequence length="38" mass="4348">MLNELTSKWPLFLIKIFFNLWSIHNNALKTRNGGMAGA</sequence>
<organism evidence="1 2">
    <name type="scientific">Candidatus Regiella insecticola 5.15</name>
    <dbReference type="NCBI Taxonomy" id="1005043"/>
    <lineage>
        <taxon>Bacteria</taxon>
        <taxon>Pseudomonadati</taxon>
        <taxon>Pseudomonadota</taxon>
        <taxon>Gammaproteobacteria</taxon>
        <taxon>Enterobacterales</taxon>
        <taxon>Enterobacteriaceae</taxon>
        <taxon>aphid secondary symbionts</taxon>
        <taxon>Candidatus Regiella</taxon>
    </lineage>
</organism>
<evidence type="ECO:0000313" key="1">
    <source>
        <dbReference type="EMBL" id="EGY28986.1"/>
    </source>
</evidence>
<keyword evidence="2" id="KW-1185">Reference proteome</keyword>
<accession>G2GZ43</accession>
<dbReference type="EMBL" id="AGCA01000266">
    <property type="protein sequence ID" value="EGY28986.1"/>
    <property type="molecule type" value="Genomic_DNA"/>
</dbReference>
<protein>
    <submittedName>
        <fullName evidence="1">Uncharacterized protein</fullName>
    </submittedName>
</protein>
<dbReference type="Proteomes" id="UP000004116">
    <property type="component" value="Unassembled WGS sequence"/>
</dbReference>
<gene>
    <name evidence="1" type="ORF">Rin_00010570</name>
</gene>
<reference evidence="1 2" key="1">
    <citation type="journal article" date="2012" name="Genome Res.">
        <title>Genomic basis of endosymbiont-conferred protection against an insect parasitoid.</title>
        <authorList>
            <person name="Hansen A.K."/>
            <person name="Vorburger C."/>
            <person name="Moran N.A."/>
        </authorList>
    </citation>
    <scope>NUCLEOTIDE SEQUENCE [LARGE SCALE GENOMIC DNA]</scope>
    <source>
        <strain evidence="2">R5.15</strain>
    </source>
</reference>
<feature type="non-terminal residue" evidence="1">
    <location>
        <position position="38"/>
    </location>
</feature>
<dbReference type="AlphaFoldDB" id="G2GZ43"/>
<proteinExistence type="predicted"/>